<keyword evidence="3" id="KW-1185">Reference proteome</keyword>
<feature type="compositionally biased region" description="Polar residues" evidence="1">
    <location>
        <begin position="80"/>
        <end position="90"/>
    </location>
</feature>
<dbReference type="AlphaFoldDB" id="A0A8H4NXA8"/>
<feature type="region of interest" description="Disordered" evidence="1">
    <location>
        <begin position="1"/>
        <end position="175"/>
    </location>
</feature>
<proteinExistence type="predicted"/>
<dbReference type="Proteomes" id="UP000605986">
    <property type="component" value="Unassembled WGS sequence"/>
</dbReference>
<dbReference type="OrthoDB" id="5383057at2759"/>
<feature type="compositionally biased region" description="Basic and acidic residues" evidence="1">
    <location>
        <begin position="10"/>
        <end position="46"/>
    </location>
</feature>
<protein>
    <submittedName>
        <fullName evidence="2">Uncharacterized protein</fullName>
    </submittedName>
</protein>
<sequence>MSTHNPSHGQKVDLGHEAPIKHEGPGKVAKESLAKESIKEGGEFSHNEGIQGENQPPSGREGTSTEHHSKSSHKSAESENTSASRATKSSAPGAGSESKSSGGDHGENKAPMGESNTDGLQKALASEPGSMNDPSRLAERQMLEHNSAVGREGGPRQGEIDSETPFDPLKTEASS</sequence>
<comment type="caution">
    <text evidence="2">The sequence shown here is derived from an EMBL/GenBank/DDBJ whole genome shotgun (WGS) entry which is preliminary data.</text>
</comment>
<accession>A0A8H4NXA8</accession>
<dbReference type="EMBL" id="JAADJG010000228">
    <property type="protein sequence ID" value="KAF4451170.1"/>
    <property type="molecule type" value="Genomic_DNA"/>
</dbReference>
<evidence type="ECO:0000256" key="1">
    <source>
        <dbReference type="SAM" id="MobiDB-lite"/>
    </source>
</evidence>
<name>A0A8H4NXA8_9HYPO</name>
<feature type="compositionally biased region" description="Basic and acidic residues" evidence="1">
    <location>
        <begin position="63"/>
        <end position="77"/>
    </location>
</feature>
<organism evidence="2 3">
    <name type="scientific">Fusarium austroafricanum</name>
    <dbReference type="NCBI Taxonomy" id="2364996"/>
    <lineage>
        <taxon>Eukaryota</taxon>
        <taxon>Fungi</taxon>
        <taxon>Dikarya</taxon>
        <taxon>Ascomycota</taxon>
        <taxon>Pezizomycotina</taxon>
        <taxon>Sordariomycetes</taxon>
        <taxon>Hypocreomycetidae</taxon>
        <taxon>Hypocreales</taxon>
        <taxon>Nectriaceae</taxon>
        <taxon>Fusarium</taxon>
        <taxon>Fusarium concolor species complex</taxon>
    </lineage>
</organism>
<evidence type="ECO:0000313" key="2">
    <source>
        <dbReference type="EMBL" id="KAF4451170.1"/>
    </source>
</evidence>
<gene>
    <name evidence="2" type="ORF">F53441_5869</name>
</gene>
<evidence type="ECO:0000313" key="3">
    <source>
        <dbReference type="Proteomes" id="UP000605986"/>
    </source>
</evidence>
<reference evidence="2" key="1">
    <citation type="submission" date="2020-01" db="EMBL/GenBank/DDBJ databases">
        <title>Identification and distribution of gene clusters putatively required for synthesis of sphingolipid metabolism inhibitors in phylogenetically diverse species of the filamentous fungus Fusarium.</title>
        <authorList>
            <person name="Kim H.-S."/>
            <person name="Busman M."/>
            <person name="Brown D.W."/>
            <person name="Divon H."/>
            <person name="Uhlig S."/>
            <person name="Proctor R.H."/>
        </authorList>
    </citation>
    <scope>NUCLEOTIDE SEQUENCE</scope>
    <source>
        <strain evidence="2">NRRL 53441</strain>
    </source>
</reference>